<protein>
    <submittedName>
        <fullName evidence="5">Acyl--CoA ligase</fullName>
    </submittedName>
</protein>
<dbReference type="Gene3D" id="3.40.50.12780">
    <property type="entry name" value="N-terminal domain of ligase-like"/>
    <property type="match status" value="1"/>
</dbReference>
<evidence type="ECO:0000256" key="2">
    <source>
        <dbReference type="ARBA" id="ARBA00022598"/>
    </source>
</evidence>
<evidence type="ECO:0000259" key="4">
    <source>
        <dbReference type="Pfam" id="PF13193"/>
    </source>
</evidence>
<dbReference type="EMBL" id="JAAXOO010000002">
    <property type="protein sequence ID" value="NKY33295.1"/>
    <property type="molecule type" value="Genomic_DNA"/>
</dbReference>
<dbReference type="Pfam" id="PF13193">
    <property type="entry name" value="AMP-binding_C"/>
    <property type="match status" value="1"/>
</dbReference>
<proteinExistence type="inferred from homology"/>
<reference evidence="5 6" key="1">
    <citation type="submission" date="2020-04" db="EMBL/GenBank/DDBJ databases">
        <title>MicrobeNet Type strains.</title>
        <authorList>
            <person name="Nicholson A.C."/>
        </authorList>
    </citation>
    <scope>NUCLEOTIDE SEQUENCE [LARGE SCALE GENOMIC DNA]</scope>
    <source>
        <strain evidence="5 6">DSM 45078</strain>
    </source>
</reference>
<evidence type="ECO:0000313" key="5">
    <source>
        <dbReference type="EMBL" id="NKY33295.1"/>
    </source>
</evidence>
<dbReference type="Gene3D" id="3.30.300.30">
    <property type="match status" value="1"/>
</dbReference>
<feature type="domain" description="AMP-dependent synthetase/ligase" evidence="3">
    <location>
        <begin position="57"/>
        <end position="420"/>
    </location>
</feature>
<dbReference type="Proteomes" id="UP000565715">
    <property type="component" value="Unassembled WGS sequence"/>
</dbReference>
<dbReference type="PANTHER" id="PTHR43201">
    <property type="entry name" value="ACYL-COA SYNTHETASE"/>
    <property type="match status" value="1"/>
</dbReference>
<sequence>MAATADTQRHLDQVVSRLTGPGGRFEIVEEEVLGARMPVMKIRRTAVGELLADSVAWGDREYLVTADRRVTFAEHAAAAYSLAAALRELYGVGKGDRVAVLAANTPEWVTTFWATQALGAVSVGLNGWWVAPEIEYGLRHCTPKVVVADTKRAAALAGIDTTGVVVLTMEEDLPRLIAQFPHSPIPRVDIGEDDPSVILYTSGTSGRPKGALHSQRNLLAVVDYLRFSDARMAAFTGNPADADSPSDRRYLLTSPLFHIASLHNLVIPRLATGSAVIMNQGAFDAHQILTLIERERVTNWGAVPTMASRLLEYDDFERYDLTSLTTFALASAPSSTAFKERLRAKVPFARTALVDSYGLTECSTAISTASNTELADHPGTLGRPIITVAVEIRDTEGNAVPDGSAGEVCTRSPFVMLGYWNDPVATAAAITPDRWLRTGDFGIVEDGRVYLTGRRSDLILRGGENVYPTEIEQVLDEHPAVQECAVVGVRHPDLGQEVAAVVVVGPDTTVTDVELREYAAARLSYFKVPTTWRITTVPLPRTATGKIVRRHLEV</sequence>
<dbReference type="PANTHER" id="PTHR43201:SF5">
    <property type="entry name" value="MEDIUM-CHAIN ACYL-COA LIGASE ACSF2, MITOCHONDRIAL"/>
    <property type="match status" value="1"/>
</dbReference>
<evidence type="ECO:0000313" key="6">
    <source>
        <dbReference type="Proteomes" id="UP000565715"/>
    </source>
</evidence>
<dbReference type="InterPro" id="IPR020845">
    <property type="entry name" value="AMP-binding_CS"/>
</dbReference>
<dbReference type="PROSITE" id="PS00455">
    <property type="entry name" value="AMP_BINDING"/>
    <property type="match status" value="1"/>
</dbReference>
<dbReference type="InterPro" id="IPR045851">
    <property type="entry name" value="AMP-bd_C_sf"/>
</dbReference>
<dbReference type="Pfam" id="PF00501">
    <property type="entry name" value="AMP-binding"/>
    <property type="match status" value="1"/>
</dbReference>
<dbReference type="RefSeq" id="WP_068040127.1">
    <property type="nucleotide sequence ID" value="NZ_JAAXOO010000002.1"/>
</dbReference>
<dbReference type="InterPro" id="IPR042099">
    <property type="entry name" value="ANL_N_sf"/>
</dbReference>
<keyword evidence="6" id="KW-1185">Reference proteome</keyword>
<dbReference type="GO" id="GO:0006631">
    <property type="term" value="P:fatty acid metabolic process"/>
    <property type="evidence" value="ECO:0007669"/>
    <property type="project" value="TreeGrafter"/>
</dbReference>
<dbReference type="InterPro" id="IPR000873">
    <property type="entry name" value="AMP-dep_synth/lig_dom"/>
</dbReference>
<feature type="domain" description="AMP-binding enzyme C-terminal" evidence="4">
    <location>
        <begin position="470"/>
        <end position="546"/>
    </location>
</feature>
<dbReference type="SUPFAM" id="SSF56801">
    <property type="entry name" value="Acetyl-CoA synthetase-like"/>
    <property type="match status" value="1"/>
</dbReference>
<keyword evidence="2 5" id="KW-0436">Ligase</keyword>
<dbReference type="AlphaFoldDB" id="A0A846XD26"/>
<gene>
    <name evidence="5" type="ORF">HGA13_09460</name>
</gene>
<dbReference type="GO" id="GO:0031956">
    <property type="term" value="F:medium-chain fatty acid-CoA ligase activity"/>
    <property type="evidence" value="ECO:0007669"/>
    <property type="project" value="TreeGrafter"/>
</dbReference>
<organism evidence="5 6">
    <name type="scientific">Nocardia speluncae</name>
    <dbReference type="NCBI Taxonomy" id="419477"/>
    <lineage>
        <taxon>Bacteria</taxon>
        <taxon>Bacillati</taxon>
        <taxon>Actinomycetota</taxon>
        <taxon>Actinomycetes</taxon>
        <taxon>Mycobacteriales</taxon>
        <taxon>Nocardiaceae</taxon>
        <taxon>Nocardia</taxon>
    </lineage>
</organism>
<evidence type="ECO:0000256" key="1">
    <source>
        <dbReference type="ARBA" id="ARBA00006432"/>
    </source>
</evidence>
<comment type="caution">
    <text evidence="5">The sequence shown here is derived from an EMBL/GenBank/DDBJ whole genome shotgun (WGS) entry which is preliminary data.</text>
</comment>
<name>A0A846XD26_9NOCA</name>
<evidence type="ECO:0000259" key="3">
    <source>
        <dbReference type="Pfam" id="PF00501"/>
    </source>
</evidence>
<accession>A0A846XD26</accession>
<comment type="similarity">
    <text evidence="1">Belongs to the ATP-dependent AMP-binding enzyme family.</text>
</comment>
<dbReference type="InterPro" id="IPR025110">
    <property type="entry name" value="AMP-bd_C"/>
</dbReference>